<dbReference type="Proteomes" id="UP001595965">
    <property type="component" value="Unassembled WGS sequence"/>
</dbReference>
<gene>
    <name evidence="2" type="ORF">ACFO0K_01235</name>
</gene>
<feature type="domain" description="Peptidase M24" evidence="1">
    <location>
        <begin position="314"/>
        <end position="539"/>
    </location>
</feature>
<dbReference type="RefSeq" id="WP_344230336.1">
    <property type="nucleotide sequence ID" value="NZ_BAAALH010000002.1"/>
</dbReference>
<dbReference type="SUPFAM" id="SSF55920">
    <property type="entry name" value="Creatinase/aminopeptidase"/>
    <property type="match status" value="1"/>
</dbReference>
<evidence type="ECO:0000313" key="3">
    <source>
        <dbReference type="Proteomes" id="UP001595965"/>
    </source>
</evidence>
<dbReference type="Gene3D" id="3.90.230.10">
    <property type="entry name" value="Creatinase/methionine aminopeptidase superfamily"/>
    <property type="match status" value="1"/>
</dbReference>
<dbReference type="EMBL" id="JBHSEN010000001">
    <property type="protein sequence ID" value="MFC4428299.1"/>
    <property type="molecule type" value="Genomic_DNA"/>
</dbReference>
<evidence type="ECO:0000313" key="2">
    <source>
        <dbReference type="EMBL" id="MFC4428299.1"/>
    </source>
</evidence>
<proteinExistence type="predicted"/>
<keyword evidence="3" id="KW-1185">Reference proteome</keyword>
<dbReference type="Pfam" id="PF00557">
    <property type="entry name" value="Peptidase_M24"/>
    <property type="match status" value="1"/>
</dbReference>
<evidence type="ECO:0000259" key="1">
    <source>
        <dbReference type="Pfam" id="PF00557"/>
    </source>
</evidence>
<accession>A0ABV8XRY9</accession>
<comment type="caution">
    <text evidence="2">The sequence shown here is derived from an EMBL/GenBank/DDBJ whole genome shotgun (WGS) entry which is preliminary data.</text>
</comment>
<protein>
    <submittedName>
        <fullName evidence="2">M24 family metallopeptidase</fullName>
    </submittedName>
</protein>
<sequence>MLRIVCDAEAVAARFGFEPLSSLLFTAIRLDSHRFVTPLIAEGDGADLLLVRQQEQGNVLSAGVDPERIRFYDPWVTIDQRIIEDTEAASSLPSLVKELSQGKAVELDPRAPYIHYVGIAGEVDVKVTGAAKARPVVAYAVDQQSVLQRFASWRQEAVEVARRVVDAVPSLAGLEGELTSDRDSRFDAIGSLAMELDVDAIVVSSPPNFSELTGTRARVGAIALWNASDRQAVIIADENVTDIPGEPVGRFQSAADAVVSIAGTGRLAFEEQWESTEFALDLMERGSTLVSASKSLGSWRDLRDHEDLAFQVIAARASVNAIEDTVAWVHQQLDDGCSITELDAYSMYLQYVQEFRVQNSVPFAIEPYFTNLHSSSRMLFPGPPVDFPINGDTKCVQLDAGVKVTVDGVVMGTSDMARSILRSDNGREAYDLLTQAVRDGIIAHLRPGVVCEEVHAHTLRYLEGLRPRMIEIGLLGADVDFDAEYSKRNVGHLMGKQESFANELRPGYTHELTVGSYGAAEIPWRYGDHAIGTEDLWYIGQSRTFNLTLR</sequence>
<dbReference type="InterPro" id="IPR036005">
    <property type="entry name" value="Creatinase/aminopeptidase-like"/>
</dbReference>
<dbReference type="InterPro" id="IPR000994">
    <property type="entry name" value="Pept_M24"/>
</dbReference>
<name>A0ABV8XRY9_9MICC</name>
<organism evidence="2 3">
    <name type="scientific">Citricoccus alkalitolerans</name>
    <dbReference type="NCBI Taxonomy" id="246603"/>
    <lineage>
        <taxon>Bacteria</taxon>
        <taxon>Bacillati</taxon>
        <taxon>Actinomycetota</taxon>
        <taxon>Actinomycetes</taxon>
        <taxon>Micrococcales</taxon>
        <taxon>Micrococcaceae</taxon>
        <taxon>Citricoccus</taxon>
    </lineage>
</organism>
<reference evidence="3" key="1">
    <citation type="journal article" date="2019" name="Int. J. Syst. Evol. Microbiol.">
        <title>The Global Catalogue of Microorganisms (GCM) 10K type strain sequencing project: providing services to taxonomists for standard genome sequencing and annotation.</title>
        <authorList>
            <consortium name="The Broad Institute Genomics Platform"/>
            <consortium name="The Broad Institute Genome Sequencing Center for Infectious Disease"/>
            <person name="Wu L."/>
            <person name="Ma J."/>
        </authorList>
    </citation>
    <scope>NUCLEOTIDE SEQUENCE [LARGE SCALE GENOMIC DNA]</scope>
    <source>
        <strain evidence="3">CGMCC 1.12125</strain>
    </source>
</reference>